<organism evidence="1">
    <name type="scientific">uncultured Caudovirales phage</name>
    <dbReference type="NCBI Taxonomy" id="2100421"/>
    <lineage>
        <taxon>Viruses</taxon>
        <taxon>Duplodnaviria</taxon>
        <taxon>Heunggongvirae</taxon>
        <taxon>Uroviricota</taxon>
        <taxon>Caudoviricetes</taxon>
        <taxon>Peduoviridae</taxon>
        <taxon>Maltschvirus</taxon>
        <taxon>Maltschvirus maltsch</taxon>
    </lineage>
</organism>
<proteinExistence type="predicted"/>
<reference evidence="1" key="1">
    <citation type="submission" date="2020-04" db="EMBL/GenBank/DDBJ databases">
        <authorList>
            <person name="Chiriac C."/>
            <person name="Salcher M."/>
            <person name="Ghai R."/>
            <person name="Kavagutti S V."/>
        </authorList>
    </citation>
    <scope>NUCLEOTIDE SEQUENCE</scope>
</reference>
<sequence length="88" mass="10046">MIQFTIQFANELTAAQKRQLAQRIGDKFYPNCRPESLTVGSLSIQLEFSQDCMTVDVLKRVIENTFESINQPDPIKTITKNGTQIWPV</sequence>
<protein>
    <submittedName>
        <fullName evidence="1">Uncharacterized protein</fullName>
    </submittedName>
</protein>
<evidence type="ECO:0000313" key="1">
    <source>
        <dbReference type="EMBL" id="CAB4142251.1"/>
    </source>
</evidence>
<gene>
    <name evidence="1" type="ORF">UFOVP449_8</name>
</gene>
<accession>A0A6J5M7V9</accession>
<name>A0A6J5M7V9_9CAUD</name>
<dbReference type="EMBL" id="LR796420">
    <property type="protein sequence ID" value="CAB4142251.1"/>
    <property type="molecule type" value="Genomic_DNA"/>
</dbReference>